<dbReference type="RefSeq" id="XP_016986471.1">
    <property type="nucleotide sequence ID" value="XM_017130982.1"/>
</dbReference>
<reference evidence="5" key="3">
    <citation type="submission" date="2025-05" db="UniProtKB">
        <authorList>
            <consortium name="EnsemblMetazoa"/>
        </authorList>
    </citation>
    <scope>IDENTIFICATION</scope>
</reference>
<evidence type="ECO:0000256" key="3">
    <source>
        <dbReference type="SAM" id="SignalP"/>
    </source>
</evidence>
<evidence type="ECO:0000313" key="6">
    <source>
        <dbReference type="Proteomes" id="UP001652680"/>
    </source>
</evidence>
<dbReference type="SUPFAM" id="SSF57567">
    <property type="entry name" value="Serine protease inhibitors"/>
    <property type="match status" value="1"/>
</dbReference>
<gene>
    <name evidence="7" type="primary">LOC108049701</name>
    <name evidence="5" type="synonym">108049701</name>
</gene>
<dbReference type="OrthoDB" id="6236007at2759"/>
<evidence type="ECO:0000259" key="4">
    <source>
        <dbReference type="Pfam" id="PF01826"/>
    </source>
</evidence>
<dbReference type="FunFam" id="2.10.25.10:FF:000674">
    <property type="entry name" value="Mucin-2"/>
    <property type="match status" value="1"/>
</dbReference>
<dbReference type="Pfam" id="PF01826">
    <property type="entry name" value="TIL"/>
    <property type="match status" value="1"/>
</dbReference>
<keyword evidence="6" id="KW-1185">Reference proteome</keyword>
<protein>
    <submittedName>
        <fullName evidence="7">Venom peptide CtAPI</fullName>
    </submittedName>
</protein>
<dbReference type="InterPro" id="IPR002919">
    <property type="entry name" value="TIL_dom"/>
</dbReference>
<dbReference type="EnsemblMetazoa" id="XM_017130982.1">
    <property type="protein sequence ID" value="XP_016986471.1"/>
    <property type="gene ID" value="LOC108049701"/>
</dbReference>
<keyword evidence="2" id="KW-1015">Disulfide bond</keyword>
<name>A0A6P4FMJ9_DRORH</name>
<proteinExistence type="predicted"/>
<dbReference type="GO" id="GO:0030414">
    <property type="term" value="F:peptidase inhibitor activity"/>
    <property type="evidence" value="ECO:0007669"/>
    <property type="project" value="UniProtKB-KW"/>
</dbReference>
<reference evidence="6" key="1">
    <citation type="journal article" date="2021" name="Elife">
        <title>Highly contiguous assemblies of 101 drosophilid genomes.</title>
        <authorList>
            <person name="Kim B.Y."/>
            <person name="Wang J.R."/>
            <person name="Miller D.E."/>
            <person name="Barmina O."/>
            <person name="Delaney E."/>
            <person name="Thompson A."/>
            <person name="Comeault A.A."/>
            <person name="Peede D."/>
            <person name="D'Agostino E.R."/>
            <person name="Pelaez J."/>
            <person name="Aguilar J.M."/>
            <person name="Haji D."/>
            <person name="Matsunaga T."/>
            <person name="Armstrong E.E."/>
            <person name="Zych M."/>
            <person name="Ogawa Y."/>
            <person name="Stamenkovic-Radak M."/>
            <person name="Jelic M."/>
            <person name="Veselinovic M.S."/>
            <person name="Tanaskovic M."/>
            <person name="Eric P."/>
            <person name="Gao J.J."/>
            <person name="Katoh T.K."/>
            <person name="Toda M.J."/>
            <person name="Watabe H."/>
            <person name="Watada M."/>
            <person name="Davis J.S."/>
            <person name="Moyle L.C."/>
            <person name="Manoli G."/>
            <person name="Bertolini E."/>
            <person name="Kostal V."/>
            <person name="Hawley R.S."/>
            <person name="Takahashi A."/>
            <person name="Jones C.D."/>
            <person name="Price D.K."/>
            <person name="Whiteman N."/>
            <person name="Kopp A."/>
            <person name="Matute D.R."/>
            <person name="Petrov D.A."/>
        </authorList>
    </citation>
    <scope>NUCLEOTIDE SEQUENCE [LARGE SCALE GENOMIC DNA]</scope>
</reference>
<dbReference type="Proteomes" id="UP001652680">
    <property type="component" value="Unassembled WGS sequence"/>
</dbReference>
<dbReference type="AlphaFoldDB" id="A0A6P4FMJ9"/>
<evidence type="ECO:0000256" key="1">
    <source>
        <dbReference type="ARBA" id="ARBA00022690"/>
    </source>
</evidence>
<feature type="signal peptide" evidence="3">
    <location>
        <begin position="1"/>
        <end position="22"/>
    </location>
</feature>
<evidence type="ECO:0000256" key="2">
    <source>
        <dbReference type="ARBA" id="ARBA00023157"/>
    </source>
</evidence>
<dbReference type="InterPro" id="IPR036084">
    <property type="entry name" value="Ser_inhib-like_sf"/>
</dbReference>
<reference evidence="7" key="2">
    <citation type="submission" date="2025-04" db="UniProtKB">
        <authorList>
            <consortium name="RefSeq"/>
        </authorList>
    </citation>
    <scope>IDENTIFICATION</scope>
</reference>
<evidence type="ECO:0000313" key="7">
    <source>
        <dbReference type="RefSeq" id="XP_016986471.1"/>
    </source>
</evidence>
<sequence length="93" mass="10269">MLLHRNYVLLLSFCCLVFVVTAQIPITPRECPENETFLPCGPSCQTECATLGKPCLINHIRCPDGCYCNKGFARNSGGRCIPINKCNKNGYGK</sequence>
<evidence type="ECO:0000313" key="5">
    <source>
        <dbReference type="EnsemblMetazoa" id="XP_016986471.1"/>
    </source>
</evidence>
<accession>A0A6P4FMJ9</accession>
<feature type="domain" description="TIL" evidence="4">
    <location>
        <begin position="31"/>
        <end position="86"/>
    </location>
</feature>
<organism evidence="7">
    <name type="scientific">Drosophila rhopaloa</name>
    <name type="common">Fruit fly</name>
    <dbReference type="NCBI Taxonomy" id="1041015"/>
    <lineage>
        <taxon>Eukaryota</taxon>
        <taxon>Metazoa</taxon>
        <taxon>Ecdysozoa</taxon>
        <taxon>Arthropoda</taxon>
        <taxon>Hexapoda</taxon>
        <taxon>Insecta</taxon>
        <taxon>Pterygota</taxon>
        <taxon>Neoptera</taxon>
        <taxon>Endopterygota</taxon>
        <taxon>Diptera</taxon>
        <taxon>Brachycera</taxon>
        <taxon>Muscomorpha</taxon>
        <taxon>Ephydroidea</taxon>
        <taxon>Drosophilidae</taxon>
        <taxon>Drosophila</taxon>
        <taxon>Sophophora</taxon>
    </lineage>
</organism>
<keyword evidence="3" id="KW-0732">Signal</keyword>
<dbReference type="GeneID" id="108049701"/>
<dbReference type="Gene3D" id="2.10.25.10">
    <property type="entry name" value="Laminin"/>
    <property type="match status" value="1"/>
</dbReference>
<feature type="chain" id="PRO_5028444856" evidence="3">
    <location>
        <begin position="23"/>
        <end position="93"/>
    </location>
</feature>
<dbReference type="CDD" id="cd19941">
    <property type="entry name" value="TIL"/>
    <property type="match status" value="1"/>
</dbReference>
<keyword evidence="1" id="KW-0646">Protease inhibitor</keyword>